<evidence type="ECO:0000256" key="3">
    <source>
        <dbReference type="SAM" id="MobiDB-lite"/>
    </source>
</evidence>
<protein>
    <submittedName>
        <fullName evidence="5">Family 12 putative glycoside hydrolase</fullName>
    </submittedName>
</protein>
<dbReference type="GO" id="GO:0008810">
    <property type="term" value="F:cellulase activity"/>
    <property type="evidence" value="ECO:0007669"/>
    <property type="project" value="InterPro"/>
</dbReference>
<dbReference type="GO" id="GO:0000272">
    <property type="term" value="P:polysaccharide catabolic process"/>
    <property type="evidence" value="ECO:0007669"/>
    <property type="project" value="UniProtKB-KW"/>
</dbReference>
<keyword evidence="2 5" id="KW-0378">Hydrolase</keyword>
<feature type="signal peptide" evidence="4">
    <location>
        <begin position="1"/>
        <end position="19"/>
    </location>
</feature>
<name>A0AAN7GVD5_9PEZI</name>
<reference evidence="5" key="1">
    <citation type="journal article" date="2023" name="Mol. Phylogenet. Evol.">
        <title>Genome-scale phylogeny and comparative genomics of the fungal order Sordariales.</title>
        <authorList>
            <person name="Hensen N."/>
            <person name="Bonometti L."/>
            <person name="Westerberg I."/>
            <person name="Brannstrom I.O."/>
            <person name="Guillou S."/>
            <person name="Cros-Aarteil S."/>
            <person name="Calhoun S."/>
            <person name="Haridas S."/>
            <person name="Kuo A."/>
            <person name="Mondo S."/>
            <person name="Pangilinan J."/>
            <person name="Riley R."/>
            <person name="LaButti K."/>
            <person name="Andreopoulos B."/>
            <person name="Lipzen A."/>
            <person name="Chen C."/>
            <person name="Yan M."/>
            <person name="Daum C."/>
            <person name="Ng V."/>
            <person name="Clum A."/>
            <person name="Steindorff A."/>
            <person name="Ohm R.A."/>
            <person name="Martin F."/>
            <person name="Silar P."/>
            <person name="Natvig D.O."/>
            <person name="Lalanne C."/>
            <person name="Gautier V."/>
            <person name="Ament-Velasquez S.L."/>
            <person name="Kruys A."/>
            <person name="Hutchinson M.I."/>
            <person name="Powell A.J."/>
            <person name="Barry K."/>
            <person name="Miller A.N."/>
            <person name="Grigoriev I.V."/>
            <person name="Debuchy R."/>
            <person name="Gladieux P."/>
            <person name="Hiltunen Thoren M."/>
            <person name="Johannesson H."/>
        </authorList>
    </citation>
    <scope>NUCLEOTIDE SEQUENCE</scope>
    <source>
        <strain evidence="5">CBS 990.96</strain>
    </source>
</reference>
<dbReference type="SUPFAM" id="SSF49899">
    <property type="entry name" value="Concanavalin A-like lectins/glucanases"/>
    <property type="match status" value="1"/>
</dbReference>
<keyword evidence="2" id="KW-0326">Glycosidase</keyword>
<organism evidence="5 6">
    <name type="scientific">Podospora fimiseda</name>
    <dbReference type="NCBI Taxonomy" id="252190"/>
    <lineage>
        <taxon>Eukaryota</taxon>
        <taxon>Fungi</taxon>
        <taxon>Dikarya</taxon>
        <taxon>Ascomycota</taxon>
        <taxon>Pezizomycotina</taxon>
        <taxon>Sordariomycetes</taxon>
        <taxon>Sordariomycetidae</taxon>
        <taxon>Sordariales</taxon>
        <taxon>Podosporaceae</taxon>
        <taxon>Podospora</taxon>
    </lineage>
</organism>
<keyword evidence="2" id="KW-0119">Carbohydrate metabolism</keyword>
<dbReference type="Pfam" id="PF01670">
    <property type="entry name" value="Glyco_hydro_12"/>
    <property type="match status" value="1"/>
</dbReference>
<comment type="similarity">
    <text evidence="1 2">Belongs to the glycosyl hydrolase 12 (cellulase H) family.</text>
</comment>
<evidence type="ECO:0000256" key="1">
    <source>
        <dbReference type="ARBA" id="ARBA00005519"/>
    </source>
</evidence>
<proteinExistence type="inferred from homology"/>
<dbReference type="PANTHER" id="PTHR34002">
    <property type="entry name" value="BLR1656 PROTEIN"/>
    <property type="match status" value="1"/>
</dbReference>
<evidence type="ECO:0000256" key="2">
    <source>
        <dbReference type="RuleBase" id="RU361163"/>
    </source>
</evidence>
<evidence type="ECO:0000313" key="5">
    <source>
        <dbReference type="EMBL" id="KAK4225168.1"/>
    </source>
</evidence>
<feature type="chain" id="PRO_5042959099" evidence="4">
    <location>
        <begin position="20"/>
        <end position="330"/>
    </location>
</feature>
<gene>
    <name evidence="5" type="ORF">QBC38DRAFT_270002</name>
</gene>
<keyword evidence="2" id="KW-0624">Polysaccharide degradation</keyword>
<dbReference type="Gene3D" id="2.60.120.180">
    <property type="match status" value="1"/>
</dbReference>
<dbReference type="PANTHER" id="PTHR34002:SF11">
    <property type="entry name" value="CONCANAVALIN A-LIKE LECTIN_GLUCANASE"/>
    <property type="match status" value="1"/>
</dbReference>
<dbReference type="EMBL" id="MU865373">
    <property type="protein sequence ID" value="KAK4225168.1"/>
    <property type="molecule type" value="Genomic_DNA"/>
</dbReference>
<dbReference type="InterPro" id="IPR002594">
    <property type="entry name" value="GH12"/>
</dbReference>
<dbReference type="AlphaFoldDB" id="A0AAN7GVD5"/>
<dbReference type="Proteomes" id="UP001301958">
    <property type="component" value="Unassembled WGS sequence"/>
</dbReference>
<accession>A0AAN7GVD5</accession>
<dbReference type="InterPro" id="IPR013320">
    <property type="entry name" value="ConA-like_dom_sf"/>
</dbReference>
<feature type="region of interest" description="Disordered" evidence="3">
    <location>
        <begin position="46"/>
        <end position="68"/>
    </location>
</feature>
<keyword evidence="4" id="KW-0732">Signal</keyword>
<reference evidence="5" key="2">
    <citation type="submission" date="2023-05" db="EMBL/GenBank/DDBJ databases">
        <authorList>
            <consortium name="Lawrence Berkeley National Laboratory"/>
            <person name="Steindorff A."/>
            <person name="Hensen N."/>
            <person name="Bonometti L."/>
            <person name="Westerberg I."/>
            <person name="Brannstrom I.O."/>
            <person name="Guillou S."/>
            <person name="Cros-Aarteil S."/>
            <person name="Calhoun S."/>
            <person name="Haridas S."/>
            <person name="Kuo A."/>
            <person name="Mondo S."/>
            <person name="Pangilinan J."/>
            <person name="Riley R."/>
            <person name="Labutti K."/>
            <person name="Andreopoulos B."/>
            <person name="Lipzen A."/>
            <person name="Chen C."/>
            <person name="Yanf M."/>
            <person name="Daum C."/>
            <person name="Ng V."/>
            <person name="Clum A."/>
            <person name="Ohm R."/>
            <person name="Martin F."/>
            <person name="Silar P."/>
            <person name="Natvig D."/>
            <person name="Lalanne C."/>
            <person name="Gautier V."/>
            <person name="Ament-Velasquez S.L."/>
            <person name="Kruys A."/>
            <person name="Hutchinson M.I."/>
            <person name="Powell A.J."/>
            <person name="Barry K."/>
            <person name="Miller A.N."/>
            <person name="Grigoriev I.V."/>
            <person name="Debuchy R."/>
            <person name="Gladieux P."/>
            <person name="Thoren M.H."/>
            <person name="Johannesson H."/>
        </authorList>
    </citation>
    <scope>NUCLEOTIDE SEQUENCE</scope>
    <source>
        <strain evidence="5">CBS 990.96</strain>
    </source>
</reference>
<evidence type="ECO:0000313" key="6">
    <source>
        <dbReference type="Proteomes" id="UP001301958"/>
    </source>
</evidence>
<comment type="caution">
    <text evidence="5">The sequence shown here is derived from an EMBL/GenBank/DDBJ whole genome shotgun (WGS) entry which is preliminary data.</text>
</comment>
<keyword evidence="6" id="KW-1185">Reference proteome</keyword>
<evidence type="ECO:0000256" key="4">
    <source>
        <dbReference type="SAM" id="SignalP"/>
    </source>
</evidence>
<dbReference type="InterPro" id="IPR013319">
    <property type="entry name" value="GH11/12"/>
</dbReference>
<sequence length="330" mass="36407">MRCLSRAIFIVLWVKHTASRDLYDATVCDQKTYTSPSGNLTCKLTQSKTRSTPLRQNDSSTPDVPNAWNSDNQGFQCMSVRDSPPAFDATWKWPSNRETVHSYPHVKLTTPESTVTLSNISCLRLAAQWSMGPGSSPYQAASVDLPGLEAIDVIANVAFDIFADRNPANAHKEVKAETEIMIWLGRFGYPQPLGWNDTDCCGSQVVNDVEFTLFRGRNQRGTDVFTWIASSNQMAFAAEISPLLQHLWRNGFMSANSHVGLISFGTEAYYSRNDVTFSASEFDMCLQTGEAPTLPANSTCSKSKSPRLQGSPWLSGMTIFGTVGAVLYIL</sequence>